<keyword evidence="6 9" id="KW-0378">Hydrolase</keyword>
<comment type="pathway">
    <text evidence="9">Protein modification; lipoprotein biosynthesis (signal peptide cleavage).</text>
</comment>
<feature type="transmembrane region" description="Helical" evidence="9">
    <location>
        <begin position="15"/>
        <end position="32"/>
    </location>
</feature>
<comment type="function">
    <text evidence="9 10">This protein specifically catalyzes the removal of signal peptides from prolipoproteins.</text>
</comment>
<evidence type="ECO:0000256" key="10">
    <source>
        <dbReference type="RuleBase" id="RU000594"/>
    </source>
</evidence>
<dbReference type="RefSeq" id="WP_108984985.1">
    <property type="nucleotide sequence ID" value="NZ_BFBR01000005.1"/>
</dbReference>
<gene>
    <name evidence="9 13" type="primary">lspA</name>
    <name evidence="13" type="ORF">PbB2_01784</name>
</gene>
<dbReference type="GO" id="GO:0005886">
    <property type="term" value="C:plasma membrane"/>
    <property type="evidence" value="ECO:0007669"/>
    <property type="project" value="UniProtKB-SubCell"/>
</dbReference>
<comment type="caution">
    <text evidence="13">The sequence shown here is derived from an EMBL/GenBank/DDBJ whole genome shotgun (WGS) entry which is preliminary data.</text>
</comment>
<keyword evidence="4 9" id="KW-0812">Transmembrane</keyword>
<accession>A0A2P2EAP4</accession>
<keyword evidence="8 9" id="KW-0472">Membrane</keyword>
<keyword evidence="7 9" id="KW-1133">Transmembrane helix</keyword>
<feature type="active site" evidence="9">
    <location>
        <position position="130"/>
    </location>
</feature>
<evidence type="ECO:0000256" key="8">
    <source>
        <dbReference type="ARBA" id="ARBA00023136"/>
    </source>
</evidence>
<evidence type="ECO:0000256" key="5">
    <source>
        <dbReference type="ARBA" id="ARBA00022750"/>
    </source>
</evidence>
<dbReference type="HAMAP" id="MF_00161">
    <property type="entry name" value="LspA"/>
    <property type="match status" value="1"/>
</dbReference>
<evidence type="ECO:0000256" key="7">
    <source>
        <dbReference type="ARBA" id="ARBA00022989"/>
    </source>
</evidence>
<reference evidence="13 14" key="1">
    <citation type="journal article" date="2018" name="Genome Announc.">
        <title>Draft Genome Sequence of "Candidatus Phycosocius bacilliformis," an Alphaproteobacterial Ectosymbiont of the Hydrocarbon-Producing Green Alga Botryococcus braunii.</title>
        <authorList>
            <person name="Tanabe Y."/>
            <person name="Yamaguchi H."/>
            <person name="Watanabe M.M."/>
        </authorList>
    </citation>
    <scope>NUCLEOTIDE SEQUENCE [LARGE SCALE GENOMIC DNA]</scope>
    <source>
        <strain evidence="13 14">BOTRYCO-2</strain>
    </source>
</reference>
<evidence type="ECO:0000256" key="3">
    <source>
        <dbReference type="ARBA" id="ARBA00022670"/>
    </source>
</evidence>
<keyword evidence="5 9" id="KW-0064">Aspartyl protease</keyword>
<comment type="subcellular location">
    <subcellularLocation>
        <location evidence="9">Cell membrane</location>
        <topology evidence="9">Multi-pass membrane protein</topology>
    </subcellularLocation>
</comment>
<dbReference type="InterPro" id="IPR001872">
    <property type="entry name" value="Peptidase_A8"/>
</dbReference>
<comment type="catalytic activity">
    <reaction evidence="9 10">
        <text>Release of signal peptides from bacterial membrane prolipoproteins. Hydrolyzes -Xaa-Yaa-Zaa-|-(S,diacylglyceryl)Cys-, in which Xaa is hydrophobic (preferably Leu), and Yaa (Ala or Ser) and Zaa (Gly or Ala) have small, neutral side chains.</text>
        <dbReference type="EC" id="3.4.23.36"/>
    </reaction>
</comment>
<keyword evidence="14" id="KW-1185">Reference proteome</keyword>
<sequence>MTSPKAKRPPAPSPAPIWGVGLILLILGLDQISKYWVLNHLDLLILGHIEISPIFDLTMVWNYGVSFGALKAHADWQRWALVALSAGIASIFAIWLFKAQRRQTFLALSLVIGGAIGNMIDRVRFGAVADFLNFSGLYFPWVFNVADAAITVGAILLALDMLMNPDDPPQSKQDSPSDKSSETSAA</sequence>
<dbReference type="AlphaFoldDB" id="A0A2P2EAP4"/>
<dbReference type="PRINTS" id="PR00781">
    <property type="entry name" value="LIPOSIGPTASE"/>
</dbReference>
<evidence type="ECO:0000313" key="13">
    <source>
        <dbReference type="EMBL" id="GBF58113.1"/>
    </source>
</evidence>
<evidence type="ECO:0000256" key="2">
    <source>
        <dbReference type="ARBA" id="ARBA00022475"/>
    </source>
</evidence>
<dbReference type="EMBL" id="BFBR01000005">
    <property type="protein sequence ID" value="GBF58113.1"/>
    <property type="molecule type" value="Genomic_DNA"/>
</dbReference>
<dbReference type="Pfam" id="PF01252">
    <property type="entry name" value="Peptidase_A8"/>
    <property type="match status" value="1"/>
</dbReference>
<evidence type="ECO:0000256" key="4">
    <source>
        <dbReference type="ARBA" id="ARBA00022692"/>
    </source>
</evidence>
<evidence type="ECO:0000256" key="9">
    <source>
        <dbReference type="HAMAP-Rule" id="MF_00161"/>
    </source>
</evidence>
<dbReference type="GO" id="GO:0006508">
    <property type="term" value="P:proteolysis"/>
    <property type="evidence" value="ECO:0007669"/>
    <property type="project" value="UniProtKB-KW"/>
</dbReference>
<feature type="transmembrane region" description="Helical" evidence="9">
    <location>
        <begin position="141"/>
        <end position="162"/>
    </location>
</feature>
<dbReference type="UniPathway" id="UPA00665"/>
<dbReference type="PANTHER" id="PTHR33695:SF1">
    <property type="entry name" value="LIPOPROTEIN SIGNAL PEPTIDASE"/>
    <property type="match status" value="1"/>
</dbReference>
<feature type="compositionally biased region" description="Basic and acidic residues" evidence="12">
    <location>
        <begin position="175"/>
        <end position="186"/>
    </location>
</feature>
<dbReference type="EC" id="3.4.23.36" evidence="9"/>
<proteinExistence type="inferred from homology"/>
<dbReference type="PROSITE" id="PS00855">
    <property type="entry name" value="SPASE_II"/>
    <property type="match status" value="1"/>
</dbReference>
<evidence type="ECO:0000256" key="6">
    <source>
        <dbReference type="ARBA" id="ARBA00022801"/>
    </source>
</evidence>
<evidence type="ECO:0000256" key="12">
    <source>
        <dbReference type="SAM" id="MobiDB-lite"/>
    </source>
</evidence>
<dbReference type="GO" id="GO:0004190">
    <property type="term" value="F:aspartic-type endopeptidase activity"/>
    <property type="evidence" value="ECO:0007669"/>
    <property type="project" value="UniProtKB-UniRule"/>
</dbReference>
<feature type="transmembrane region" description="Helical" evidence="9">
    <location>
        <begin position="104"/>
        <end position="121"/>
    </location>
</feature>
<protein>
    <recommendedName>
        <fullName evidence="9">Lipoprotein signal peptidase</fullName>
        <ecNumber evidence="9">3.4.23.36</ecNumber>
    </recommendedName>
    <alternativeName>
        <fullName evidence="9">Prolipoprotein signal peptidase</fullName>
    </alternativeName>
    <alternativeName>
        <fullName evidence="9">Signal peptidase II</fullName>
        <shortName evidence="9">SPase II</shortName>
    </alternativeName>
</protein>
<comment type="similarity">
    <text evidence="1 9 11">Belongs to the peptidase A8 family.</text>
</comment>
<feature type="transmembrane region" description="Helical" evidence="9">
    <location>
        <begin position="76"/>
        <end position="97"/>
    </location>
</feature>
<keyword evidence="3 9" id="KW-0645">Protease</keyword>
<evidence type="ECO:0000256" key="11">
    <source>
        <dbReference type="RuleBase" id="RU004181"/>
    </source>
</evidence>
<dbReference type="Proteomes" id="UP000245086">
    <property type="component" value="Unassembled WGS sequence"/>
</dbReference>
<feature type="transmembrane region" description="Helical" evidence="9">
    <location>
        <begin position="44"/>
        <end position="64"/>
    </location>
</feature>
<organism evidence="13 14">
    <name type="scientific">Candidatus Phycosocius bacilliformis</name>
    <dbReference type="NCBI Taxonomy" id="1445552"/>
    <lineage>
        <taxon>Bacteria</taxon>
        <taxon>Pseudomonadati</taxon>
        <taxon>Pseudomonadota</taxon>
        <taxon>Alphaproteobacteria</taxon>
        <taxon>Caulobacterales</taxon>
        <taxon>Caulobacterales incertae sedis</taxon>
        <taxon>Candidatus Phycosocius</taxon>
    </lineage>
</organism>
<keyword evidence="2 9" id="KW-1003">Cell membrane</keyword>
<evidence type="ECO:0000313" key="14">
    <source>
        <dbReference type="Proteomes" id="UP000245086"/>
    </source>
</evidence>
<dbReference type="PANTHER" id="PTHR33695">
    <property type="entry name" value="LIPOPROTEIN SIGNAL PEPTIDASE"/>
    <property type="match status" value="1"/>
</dbReference>
<name>A0A2P2EAP4_9PROT</name>
<dbReference type="OrthoDB" id="9810259at2"/>
<evidence type="ECO:0000256" key="1">
    <source>
        <dbReference type="ARBA" id="ARBA00006139"/>
    </source>
</evidence>
<keyword evidence="13" id="KW-0449">Lipoprotein</keyword>
<dbReference type="NCBIfam" id="TIGR00077">
    <property type="entry name" value="lspA"/>
    <property type="match status" value="1"/>
</dbReference>
<feature type="active site" evidence="9">
    <location>
        <position position="147"/>
    </location>
</feature>
<feature type="region of interest" description="Disordered" evidence="12">
    <location>
        <begin position="166"/>
        <end position="186"/>
    </location>
</feature>